<dbReference type="RefSeq" id="XP_003039986.1">
    <property type="nucleotide sequence ID" value="XM_003039940.1"/>
</dbReference>
<dbReference type="VEuPathDB" id="FungiDB:NECHADRAFT_85575"/>
<dbReference type="InterPro" id="IPR010730">
    <property type="entry name" value="HET"/>
</dbReference>
<dbReference type="PANTHER" id="PTHR33112:SF16">
    <property type="entry name" value="HETEROKARYON INCOMPATIBILITY DOMAIN-CONTAINING PROTEIN"/>
    <property type="match status" value="1"/>
</dbReference>
<keyword evidence="4" id="KW-1185">Reference proteome</keyword>
<dbReference type="HOGENOM" id="CLU_279924_0_0_1"/>
<dbReference type="Proteomes" id="UP000005206">
    <property type="component" value="Chromosome 10"/>
</dbReference>
<accession>C7ZNX4</accession>
<reference evidence="3 4" key="1">
    <citation type="journal article" date="2009" name="PLoS Genet.">
        <title>The genome of Nectria haematococca: contribution of supernumerary chromosomes to gene expansion.</title>
        <authorList>
            <person name="Coleman J.J."/>
            <person name="Rounsley S.D."/>
            <person name="Rodriguez-Carres M."/>
            <person name="Kuo A."/>
            <person name="Wasmann C.C."/>
            <person name="Grimwood J."/>
            <person name="Schmutz J."/>
            <person name="Taga M."/>
            <person name="White G.J."/>
            <person name="Zhou S."/>
            <person name="Schwartz D.C."/>
            <person name="Freitag M."/>
            <person name="Ma L.J."/>
            <person name="Danchin E.G."/>
            <person name="Henrissat B."/>
            <person name="Coutinho P.M."/>
            <person name="Nelson D.R."/>
            <person name="Straney D."/>
            <person name="Napoli C.A."/>
            <person name="Barker B.M."/>
            <person name="Gribskov M."/>
            <person name="Rep M."/>
            <person name="Kroken S."/>
            <person name="Molnar I."/>
            <person name="Rensing C."/>
            <person name="Kennell J.C."/>
            <person name="Zamora J."/>
            <person name="Farman M.L."/>
            <person name="Selker E.U."/>
            <person name="Salamov A."/>
            <person name="Shapiro H."/>
            <person name="Pangilinan J."/>
            <person name="Lindquist E."/>
            <person name="Lamers C."/>
            <person name="Grigoriev I.V."/>
            <person name="Geiser D.M."/>
            <person name="Covert S.F."/>
            <person name="Temporini E."/>
            <person name="Vanetten H.D."/>
        </authorList>
    </citation>
    <scope>NUCLEOTIDE SEQUENCE [LARGE SCALE GENOMIC DNA]</scope>
    <source>
        <strain evidence="4">ATCC MYA-4622 / CBS 123669 / FGSC 9596 / NRRL 45880 / 77-13-4</strain>
    </source>
</reference>
<feature type="domain" description="Heterokaryon incompatibility" evidence="2">
    <location>
        <begin position="632"/>
        <end position="785"/>
    </location>
</feature>
<dbReference type="PANTHER" id="PTHR33112">
    <property type="entry name" value="DOMAIN PROTEIN, PUTATIVE-RELATED"/>
    <property type="match status" value="1"/>
</dbReference>
<evidence type="ECO:0008006" key="5">
    <source>
        <dbReference type="Google" id="ProtNLM"/>
    </source>
</evidence>
<dbReference type="InterPro" id="IPR011009">
    <property type="entry name" value="Kinase-like_dom_sf"/>
</dbReference>
<dbReference type="Pfam" id="PF06985">
    <property type="entry name" value="HET"/>
    <property type="match status" value="1"/>
</dbReference>
<gene>
    <name evidence="3" type="ORF">NECHADRAFT_85575</name>
</gene>
<sequence>MSSYSSADEEYDSDEPPKLELNIDSLKDVASKALQAPCISAQPMTRGSSHEIFVLRFQESSTTSYQSLVRSKYFCIARFARVRESSLKEESEIATIRYVKQHTSIPVPEIYYQDLNPDNEIGAAFVLMEKLPGRHLYKIWDGLALDHKKAALSQIASIIVQFSSLRFDKIGCLTKNGIGPFISPCHDSPQGPFTSTLQYLESFISPASVKLSETKELFGQIKTELAKSTSREAAPYLQPPFSMIHADFDGQNMLFLDAPDGSGPKLTGLIDFEYAHTGPGYFLYEYPIFIQDVSWSKHLYTKNKALRAHFVSQVFNGLPSPQEKATFISCINSKSFLLNGFRDAFMTLQCSERTRKNSAFYYLESLKDGTGLAYSGRVDYKPEFYSREGQPMRQIDKAFGGPMGQPLDSGTTQISEPGEVFEVCIILNHRSTCLSAYSQPDSHIRRRSWKAFDPELTVGKLKELGQHGCLFGESVRSDLTRYESPSDCSPVLYCFIPWAFDKTRYQAVMFGVPEPPDDDEESECDHYHDRQDSKDKFQPSGITVYRKVRHDLMTTSDNAASGVIPRRPINLDPASRRSFDLARGWFQTCLADHKTCPKPSLGFMPKRVISISQNQSGFSLRLLETESLRDMYCALSYCWGGDQKTKATKETLPQLKDDIAFNKLPATLQDAVTTTHGLGIRYLFVDSLCILQDDEEDIHTQIAQMSEIYSEAAVTILASRAKGVDFNFLHKRQHSLPSSRLKDDRYNMSLRCPNGELGSVVVLSGYSSGKESSGPLDSRAWALQENLLSARTLDYEDGHTTWRCSTMNSLTDGWLSTSEFLQRLGFALAPEALRPRSAVKATDEIEHRDERQELFRQWLSLVDHYTRLELSFTSDKLPAISAIAGRMGSALGDKYLAGIWKSRLTQDLLWDVRQRHPRPKSFRAPSWSWAAVDGGPSRISTDNDSFSLEVLECHTELKSPAAPYGAVKSGHLVLRGRLRRVVLSGIKGRVWTPVGKSAPAKVKLANLFHIVEPGLKGAEAWIPMSFDAVEQEFQDNADMDIAMLEVCEHESGPCYGLVLRPVGPRRFSRLGVFGYLYGPEYLDQGSSPGSDTDGELEGVEEWEPLYENWLQGFRGYDLTSLTLV</sequence>
<feature type="domain" description="Aminoglycoside phosphotransferase" evidence="1">
    <location>
        <begin position="76"/>
        <end position="279"/>
    </location>
</feature>
<protein>
    <recommendedName>
        <fullName evidence="5">Heterokaryon incompatibility domain-containing protein</fullName>
    </recommendedName>
</protein>
<dbReference type="InParanoid" id="C7ZNX4"/>
<dbReference type="eggNOG" id="ENOG502RZ77">
    <property type="taxonomic scope" value="Eukaryota"/>
</dbReference>
<dbReference type="Pfam" id="PF01636">
    <property type="entry name" value="APH"/>
    <property type="match status" value="1"/>
</dbReference>
<name>C7ZNX4_FUSV7</name>
<evidence type="ECO:0000259" key="1">
    <source>
        <dbReference type="Pfam" id="PF01636"/>
    </source>
</evidence>
<proteinExistence type="predicted"/>
<organism evidence="3 4">
    <name type="scientific">Fusarium vanettenii (strain ATCC MYA-4622 / CBS 123669 / FGSC 9596 / NRRL 45880 / 77-13-4)</name>
    <name type="common">Fusarium solani subsp. pisi</name>
    <dbReference type="NCBI Taxonomy" id="660122"/>
    <lineage>
        <taxon>Eukaryota</taxon>
        <taxon>Fungi</taxon>
        <taxon>Dikarya</taxon>
        <taxon>Ascomycota</taxon>
        <taxon>Pezizomycotina</taxon>
        <taxon>Sordariomycetes</taxon>
        <taxon>Hypocreomycetidae</taxon>
        <taxon>Hypocreales</taxon>
        <taxon>Nectriaceae</taxon>
        <taxon>Fusarium</taxon>
        <taxon>Fusarium solani species complex</taxon>
        <taxon>Fusarium vanettenii</taxon>
    </lineage>
</organism>
<dbReference type="InterPro" id="IPR002575">
    <property type="entry name" value="Aminoglycoside_PTrfase"/>
</dbReference>
<dbReference type="EMBL" id="GG698970">
    <property type="protein sequence ID" value="EEU34273.1"/>
    <property type="molecule type" value="Genomic_DNA"/>
</dbReference>
<dbReference type="SUPFAM" id="SSF56112">
    <property type="entry name" value="Protein kinase-like (PK-like)"/>
    <property type="match status" value="1"/>
</dbReference>
<dbReference type="AlphaFoldDB" id="C7ZNX4"/>
<evidence type="ECO:0000259" key="2">
    <source>
        <dbReference type="Pfam" id="PF06985"/>
    </source>
</evidence>
<evidence type="ECO:0000313" key="4">
    <source>
        <dbReference type="Proteomes" id="UP000005206"/>
    </source>
</evidence>
<evidence type="ECO:0000313" key="3">
    <source>
        <dbReference type="EMBL" id="EEU34273.1"/>
    </source>
</evidence>
<dbReference type="KEGG" id="nhe:NECHADRAFT_85575"/>
<dbReference type="Gene3D" id="3.90.1200.10">
    <property type="match status" value="1"/>
</dbReference>
<dbReference type="OrthoDB" id="10003767at2759"/>
<dbReference type="GeneID" id="9677921"/>